<dbReference type="GO" id="GO:0097363">
    <property type="term" value="F:protein O-acetylglucosaminyltransferase activity"/>
    <property type="evidence" value="ECO:0007669"/>
    <property type="project" value="UniProtKB-EC"/>
</dbReference>
<evidence type="ECO:0000256" key="2">
    <source>
        <dbReference type="ARBA" id="ARBA00005386"/>
    </source>
</evidence>
<dbReference type="Pfam" id="PF13432">
    <property type="entry name" value="TPR_16"/>
    <property type="match status" value="2"/>
</dbReference>
<dbReference type="InterPro" id="IPR051939">
    <property type="entry name" value="Glycosyltr_41/O-GlcNAc_trsf"/>
</dbReference>
<dbReference type="OrthoDB" id="101857at2"/>
<dbReference type="Pfam" id="PF13844">
    <property type="entry name" value="Glyco_transf_41"/>
    <property type="match status" value="2"/>
</dbReference>
<gene>
    <name evidence="9" type="ORF">FXN63_05035</name>
</gene>
<evidence type="ECO:0000256" key="7">
    <source>
        <dbReference type="ARBA" id="ARBA00022803"/>
    </source>
</evidence>
<dbReference type="SMART" id="SM00028">
    <property type="entry name" value="TPR"/>
    <property type="match status" value="5"/>
</dbReference>
<dbReference type="SUPFAM" id="SSF53756">
    <property type="entry name" value="UDP-Glycosyltransferase/glycogen phosphorylase"/>
    <property type="match status" value="1"/>
</dbReference>
<protein>
    <recommendedName>
        <fullName evidence="3">protein O-GlcNAc transferase</fullName>
        <ecNumber evidence="3">2.4.1.255</ecNumber>
    </recommendedName>
</protein>
<keyword evidence="5" id="KW-0808">Transferase</keyword>
<organism evidence="9 10">
    <name type="scientific">Pigmentiphaga aceris</name>
    <dbReference type="NCBI Taxonomy" id="1940612"/>
    <lineage>
        <taxon>Bacteria</taxon>
        <taxon>Pseudomonadati</taxon>
        <taxon>Pseudomonadota</taxon>
        <taxon>Betaproteobacteria</taxon>
        <taxon>Burkholderiales</taxon>
        <taxon>Alcaligenaceae</taxon>
        <taxon>Pigmentiphaga</taxon>
    </lineage>
</organism>
<dbReference type="KEGG" id="pacr:FXN63_05035"/>
<feature type="domain" description="O-GlcNAc transferase C-terminal" evidence="8">
    <location>
        <begin position="297"/>
        <end position="448"/>
    </location>
</feature>
<dbReference type="EMBL" id="CP043046">
    <property type="protein sequence ID" value="QEI05272.1"/>
    <property type="molecule type" value="Genomic_DNA"/>
</dbReference>
<evidence type="ECO:0000256" key="4">
    <source>
        <dbReference type="ARBA" id="ARBA00022676"/>
    </source>
</evidence>
<dbReference type="EC" id="2.4.1.255" evidence="3"/>
<evidence type="ECO:0000256" key="5">
    <source>
        <dbReference type="ARBA" id="ARBA00022679"/>
    </source>
</evidence>
<name>A0A5C0ASM0_9BURK</name>
<dbReference type="InterPro" id="IPR011990">
    <property type="entry name" value="TPR-like_helical_dom_sf"/>
</dbReference>
<dbReference type="Gene3D" id="3.40.50.2000">
    <property type="entry name" value="Glycogen Phosphorylase B"/>
    <property type="match status" value="1"/>
</dbReference>
<dbReference type="InterPro" id="IPR019734">
    <property type="entry name" value="TPR_rpt"/>
</dbReference>
<evidence type="ECO:0000313" key="9">
    <source>
        <dbReference type="EMBL" id="QEI05272.1"/>
    </source>
</evidence>
<dbReference type="Gene3D" id="1.25.40.10">
    <property type="entry name" value="Tetratricopeptide repeat domain"/>
    <property type="match status" value="1"/>
</dbReference>
<dbReference type="SUPFAM" id="SSF48452">
    <property type="entry name" value="TPR-like"/>
    <property type="match status" value="1"/>
</dbReference>
<dbReference type="InterPro" id="IPR029489">
    <property type="entry name" value="OGT/SEC/SPY_C"/>
</dbReference>
<dbReference type="Gene3D" id="3.40.50.11380">
    <property type="match status" value="1"/>
</dbReference>
<reference evidence="9 10" key="1">
    <citation type="submission" date="2019-08" db="EMBL/GenBank/DDBJ databases">
        <title>Amphibian skin-associated Pigmentiphaga: genome sequence and occurrence across geography and hosts.</title>
        <authorList>
            <person name="Bletz M.C."/>
            <person name="Bunk B."/>
            <person name="Sproeer C."/>
            <person name="Biwer P."/>
            <person name="Reiter S."/>
            <person name="Rabemananjara F.C.E."/>
            <person name="Schulz S."/>
            <person name="Overmann J."/>
            <person name="Vences M."/>
        </authorList>
    </citation>
    <scope>NUCLEOTIDE SEQUENCE [LARGE SCALE GENOMIC DNA]</scope>
    <source>
        <strain evidence="9 10">Mada1488</strain>
    </source>
</reference>
<dbReference type="PANTHER" id="PTHR44835">
    <property type="entry name" value="UDP-N-ACETYLGLUCOSAMINE--PEPTIDE N-ACETYLGLUCOSAMINYLTRANSFERASE SPINDLY-RELATED"/>
    <property type="match status" value="1"/>
</dbReference>
<sequence>MNQTTHQAQQPDVDALWQCAQHQGTDAALQLAQAQLATHGRHPALLQPVGQLLLMAGRDAEALPWLEAACAARPDDLDAWNQRALVLSHLHRHTDAHTAYQELLRLAPTLHSVFVNIGSNLNHARRFQEAETWLRKGLALAPDAPELKANLVAALVQQGKIGEAAALINALEKIGYQPVELLEAKATLLQRMGRYVDAERLVRQVLVHVPQHVGLLRLLANVVGYLGRPDEQLALYEQVLTLAPEQTEVRSSLLFLLNYAAHSDGPSLLAQATQYGEQLRVQFKQRGHRAYSTWHCEAQPARLRVGLVSGDLRNHPVGYFLDDVIPAMAASGIELFAYANQIREDELTQRMKPHFSAWCDIAALDDEQAARRIHDDGIHILVDLSGHSDQHRLPLFTWKAAPVQASWLGYLGTTGLQEIDWVISDRYMAPEHAASDLVEKIWRMPDSYVHLSRPANAVALTGAPSATLGHVTFGNFNNPAKMTDVVVALWARVLHAVPGSRLFMKNPQFQEPAVIQHTLARYAAYGIGAERLILEGPSPRADLLAAYNRVDIALDPFPYTGGTTSLEALYMSVPVLSLRGGRFMSRMADTLLMNAGLSDWIADDADHFVQLAVSHAADRATLGRLRAGELREQVLASALMDTTRFARDVEQTFRDIWAQWVEKHIP</sequence>
<proteinExistence type="inferred from homology"/>
<evidence type="ECO:0000256" key="3">
    <source>
        <dbReference type="ARBA" id="ARBA00011970"/>
    </source>
</evidence>
<keyword evidence="7" id="KW-0802">TPR repeat</keyword>
<evidence type="ECO:0000259" key="8">
    <source>
        <dbReference type="Pfam" id="PF13844"/>
    </source>
</evidence>
<evidence type="ECO:0000256" key="6">
    <source>
        <dbReference type="ARBA" id="ARBA00022737"/>
    </source>
</evidence>
<comment type="similarity">
    <text evidence="2">Belongs to the glycosyltransferase 41 family. O-GlcNAc transferase subfamily.</text>
</comment>
<keyword evidence="6" id="KW-0677">Repeat</keyword>
<evidence type="ECO:0000256" key="1">
    <source>
        <dbReference type="ARBA" id="ARBA00004922"/>
    </source>
</evidence>
<evidence type="ECO:0000313" key="10">
    <source>
        <dbReference type="Proteomes" id="UP000325161"/>
    </source>
</evidence>
<keyword evidence="10" id="KW-1185">Reference proteome</keyword>
<dbReference type="Proteomes" id="UP000325161">
    <property type="component" value="Chromosome"/>
</dbReference>
<keyword evidence="4" id="KW-0328">Glycosyltransferase</keyword>
<dbReference type="PANTHER" id="PTHR44835:SF1">
    <property type="entry name" value="PROTEIN O-GLCNAC TRANSFERASE"/>
    <property type="match status" value="1"/>
</dbReference>
<comment type="pathway">
    <text evidence="1">Protein modification; protein glycosylation.</text>
</comment>
<accession>A0A5C0ASM0</accession>
<dbReference type="AlphaFoldDB" id="A0A5C0ASM0"/>
<feature type="domain" description="O-GlcNAc transferase C-terminal" evidence="8">
    <location>
        <begin position="471"/>
        <end position="648"/>
    </location>
</feature>
<dbReference type="RefSeq" id="WP_148813420.1">
    <property type="nucleotide sequence ID" value="NZ_CP043046.1"/>
</dbReference>